<evidence type="ECO:0000313" key="1">
    <source>
        <dbReference type="Proteomes" id="UP000887574"/>
    </source>
</evidence>
<dbReference type="Proteomes" id="UP000887574">
    <property type="component" value="Unplaced"/>
</dbReference>
<dbReference type="AlphaFoldDB" id="A0A915D940"/>
<evidence type="ECO:0000313" key="2">
    <source>
        <dbReference type="WBParaSite" id="jg17430"/>
    </source>
</evidence>
<accession>A0A915D940</accession>
<proteinExistence type="predicted"/>
<organism evidence="1 2">
    <name type="scientific">Ditylenchus dipsaci</name>
    <dbReference type="NCBI Taxonomy" id="166011"/>
    <lineage>
        <taxon>Eukaryota</taxon>
        <taxon>Metazoa</taxon>
        <taxon>Ecdysozoa</taxon>
        <taxon>Nematoda</taxon>
        <taxon>Chromadorea</taxon>
        <taxon>Rhabditida</taxon>
        <taxon>Tylenchina</taxon>
        <taxon>Tylenchomorpha</taxon>
        <taxon>Sphaerularioidea</taxon>
        <taxon>Anguinidae</taxon>
        <taxon>Anguininae</taxon>
        <taxon>Ditylenchus</taxon>
    </lineage>
</organism>
<dbReference type="WBParaSite" id="jg17430">
    <property type="protein sequence ID" value="jg17430"/>
    <property type="gene ID" value="jg17430"/>
</dbReference>
<sequence length="93" mass="10411">MVCDWFDYSSRDFAVYANGSRSSLSSMSSTTTLTRFHDHYENGQCVGNGGGASERAETPLPKVKQETSISVFELKNPQHTRTSPPRILFYISE</sequence>
<name>A0A915D940_9BILA</name>
<keyword evidence="1" id="KW-1185">Reference proteome</keyword>
<reference evidence="2" key="1">
    <citation type="submission" date="2022-11" db="UniProtKB">
        <authorList>
            <consortium name="WormBaseParasite"/>
        </authorList>
    </citation>
    <scope>IDENTIFICATION</scope>
</reference>
<protein>
    <submittedName>
        <fullName evidence="2">Uncharacterized protein</fullName>
    </submittedName>
</protein>